<organism evidence="2 3">
    <name type="scientific">Nocardioides simplex</name>
    <name type="common">Arthrobacter simplex</name>
    <dbReference type="NCBI Taxonomy" id="2045"/>
    <lineage>
        <taxon>Bacteria</taxon>
        <taxon>Bacillati</taxon>
        <taxon>Actinomycetota</taxon>
        <taxon>Actinomycetes</taxon>
        <taxon>Propionibacteriales</taxon>
        <taxon>Nocardioidaceae</taxon>
        <taxon>Pimelobacter</taxon>
    </lineage>
</organism>
<evidence type="ECO:0000313" key="2">
    <source>
        <dbReference type="EMBL" id="AJR18685.1"/>
    </source>
</evidence>
<dbReference type="KEGG" id="psim:KR76_00142"/>
<dbReference type="EMBL" id="CP009896">
    <property type="protein sequence ID" value="AJR18685.1"/>
    <property type="molecule type" value="Genomic_DNA"/>
</dbReference>
<dbReference type="STRING" id="2045.KR76_00142"/>
<dbReference type="Proteomes" id="UP000030300">
    <property type="component" value="Chromosome"/>
</dbReference>
<evidence type="ECO:0000313" key="3">
    <source>
        <dbReference type="Proteomes" id="UP000030300"/>
    </source>
</evidence>
<accession>A0A0C5XBM0</accession>
<evidence type="ECO:0000256" key="1">
    <source>
        <dbReference type="SAM" id="MobiDB-lite"/>
    </source>
</evidence>
<gene>
    <name evidence="2" type="ORF">KR76_00142</name>
</gene>
<protein>
    <submittedName>
        <fullName evidence="2">Uncharacterized protein</fullName>
    </submittedName>
</protein>
<dbReference type="HOGENOM" id="CLU_2494788_0_0_11"/>
<dbReference type="AlphaFoldDB" id="A0A0C5XBM0"/>
<feature type="region of interest" description="Disordered" evidence="1">
    <location>
        <begin position="1"/>
        <end position="28"/>
    </location>
</feature>
<reference evidence="2 3" key="1">
    <citation type="journal article" date="2015" name="Genome Announc.">
        <title>Complete Genome Sequence of Steroid-Transforming Nocardioides simplex VKM Ac-2033D.</title>
        <authorList>
            <person name="Shtratnikova V.Y."/>
            <person name="Schelkunov M.I."/>
            <person name="Pekov Y.A."/>
            <person name="Fokina V.V."/>
            <person name="Logacheva M.D."/>
            <person name="Sokolov S.L."/>
            <person name="Bragin E.Y."/>
            <person name="Ashapkin V.V."/>
            <person name="Donova M.V."/>
        </authorList>
    </citation>
    <scope>NUCLEOTIDE SEQUENCE [LARGE SCALE GENOMIC DNA]</scope>
    <source>
        <strain evidence="2 3">VKM Ac-2033D</strain>
    </source>
</reference>
<sequence length="86" mass="9161">MARGAGSAQRNEEPEKVKNGTNRRSGRVLAARRRVAVVTEPLPPLRPAPTGAHMKLTYVAPTLESLSLSATQDIDIDIDITLGLGS</sequence>
<proteinExistence type="predicted"/>
<keyword evidence="3" id="KW-1185">Reference proteome</keyword>
<name>A0A0C5XBM0_NOCSI</name>